<dbReference type="EMBL" id="CABDUW010000036">
    <property type="protein sequence ID" value="VTJ54286.1"/>
    <property type="molecule type" value="Genomic_DNA"/>
</dbReference>
<evidence type="ECO:0000256" key="1">
    <source>
        <dbReference type="SAM" id="MobiDB-lite"/>
    </source>
</evidence>
<dbReference type="GO" id="GO:0005813">
    <property type="term" value="C:centrosome"/>
    <property type="evidence" value="ECO:0007669"/>
    <property type="project" value="InterPro"/>
</dbReference>
<keyword evidence="3" id="KW-1185">Reference proteome</keyword>
<dbReference type="GO" id="GO:0008017">
    <property type="term" value="F:microtubule binding"/>
    <property type="evidence" value="ECO:0007669"/>
    <property type="project" value="InterPro"/>
</dbReference>
<name>A0A5E4ABK3_MARMO</name>
<dbReference type="PANTHER" id="PTHR13958:SF5">
    <property type="entry name" value="COILED-COIL DOMAIN-CONTAINING PROTEIN 187"/>
    <property type="match status" value="1"/>
</dbReference>
<dbReference type="GO" id="GO:0034453">
    <property type="term" value="P:microtubule anchoring"/>
    <property type="evidence" value="ECO:0007669"/>
    <property type="project" value="InterPro"/>
</dbReference>
<dbReference type="Proteomes" id="UP000335636">
    <property type="component" value="Unassembled WGS sequence"/>
</dbReference>
<dbReference type="InterPro" id="IPR028750">
    <property type="entry name" value="CEP350/CC187"/>
</dbReference>
<protein>
    <submittedName>
        <fullName evidence="2">Uncharacterized protein</fullName>
    </submittedName>
</protein>
<reference evidence="2" key="1">
    <citation type="submission" date="2019-04" db="EMBL/GenBank/DDBJ databases">
        <authorList>
            <person name="Alioto T."/>
            <person name="Alioto T."/>
        </authorList>
    </citation>
    <scope>NUCLEOTIDE SEQUENCE [LARGE SCALE GENOMIC DNA]</scope>
</reference>
<evidence type="ECO:0000313" key="2">
    <source>
        <dbReference type="EMBL" id="VTJ54286.1"/>
    </source>
</evidence>
<feature type="region of interest" description="Disordered" evidence="1">
    <location>
        <begin position="122"/>
        <end position="172"/>
    </location>
</feature>
<sequence>MAAGARPGAHPPWLLAMPTPVLGRLPTYLRRALQPFPKDSQKQGLWSVRTLGRTGSRKTKPREDSLGLPAAEGDLIADLGWPGPSQQLGFHGTIPHVVWSDGMEEPSPSMEACSLPLWAVSQEDRDGDSSVSSGRISGSSGGHESCATPRGPWRERPPQMLGPRRHPRKSNPRLEQLRDKIRAQTQWQASCASLGTSAPSSASRLYKAASLAPRSKTRKATSSLPAPTRCPGQWQVGWGREAGPEAVEARRQAGGEGARGRGTGVAHQGGVCHVPSAPRASRPQSHVEIGEGLLSWV</sequence>
<proteinExistence type="predicted"/>
<feature type="region of interest" description="Disordered" evidence="1">
    <location>
        <begin position="214"/>
        <end position="285"/>
    </location>
</feature>
<accession>A0A5E4ABK3</accession>
<organism evidence="2 3">
    <name type="scientific">Marmota monax</name>
    <name type="common">Woodchuck</name>
    <dbReference type="NCBI Taxonomy" id="9995"/>
    <lineage>
        <taxon>Eukaryota</taxon>
        <taxon>Metazoa</taxon>
        <taxon>Chordata</taxon>
        <taxon>Craniata</taxon>
        <taxon>Vertebrata</taxon>
        <taxon>Euteleostomi</taxon>
        <taxon>Mammalia</taxon>
        <taxon>Eutheria</taxon>
        <taxon>Euarchontoglires</taxon>
        <taxon>Glires</taxon>
        <taxon>Rodentia</taxon>
        <taxon>Sciuromorpha</taxon>
        <taxon>Sciuridae</taxon>
        <taxon>Xerinae</taxon>
        <taxon>Marmotini</taxon>
        <taxon>Marmota</taxon>
    </lineage>
</organism>
<dbReference type="PANTHER" id="PTHR13958">
    <property type="entry name" value="CENTROSOME-ASSOCIATED PROTEIN 350"/>
    <property type="match status" value="1"/>
</dbReference>
<feature type="compositionally biased region" description="Low complexity" evidence="1">
    <location>
        <begin position="129"/>
        <end position="145"/>
    </location>
</feature>
<dbReference type="AlphaFoldDB" id="A0A5E4ABK3"/>
<comment type="caution">
    <text evidence="2">The sequence shown here is derived from an EMBL/GenBank/DDBJ whole genome shotgun (WGS) entry which is preliminary data.</text>
</comment>
<evidence type="ECO:0000313" key="3">
    <source>
        <dbReference type="Proteomes" id="UP000335636"/>
    </source>
</evidence>
<gene>
    <name evidence="2" type="ORF">MONAX_5E032443</name>
</gene>
<feature type="compositionally biased region" description="Gly residues" evidence="1">
    <location>
        <begin position="254"/>
        <end position="263"/>
    </location>
</feature>